<evidence type="ECO:0000313" key="12">
    <source>
        <dbReference type="Proteomes" id="UP000887568"/>
    </source>
</evidence>
<evidence type="ECO:0000256" key="7">
    <source>
        <dbReference type="ARBA" id="ARBA00023170"/>
    </source>
</evidence>
<dbReference type="Gene3D" id="1.20.1070.10">
    <property type="entry name" value="Rhodopsin 7-helix transmembrane proteins"/>
    <property type="match status" value="1"/>
</dbReference>
<name>A0A914B6U5_PATMI</name>
<evidence type="ECO:0000259" key="10">
    <source>
        <dbReference type="PROSITE" id="PS50262"/>
    </source>
</evidence>
<protein>
    <recommendedName>
        <fullName evidence="10">G-protein coupled receptors family 1 profile domain-containing protein</fullName>
    </recommendedName>
</protein>
<evidence type="ECO:0000256" key="4">
    <source>
        <dbReference type="ARBA" id="ARBA00022989"/>
    </source>
</evidence>
<feature type="domain" description="G-protein coupled receptors family 1 profile" evidence="10">
    <location>
        <begin position="40"/>
        <end position="392"/>
    </location>
</feature>
<feature type="transmembrane region" description="Helical" evidence="9">
    <location>
        <begin position="180"/>
        <end position="208"/>
    </location>
</feature>
<dbReference type="SMART" id="SM01381">
    <property type="entry name" value="7TM_GPCR_Srsx"/>
    <property type="match status" value="1"/>
</dbReference>
<organism evidence="11 12">
    <name type="scientific">Patiria miniata</name>
    <name type="common">Bat star</name>
    <name type="synonym">Asterina miniata</name>
    <dbReference type="NCBI Taxonomy" id="46514"/>
    <lineage>
        <taxon>Eukaryota</taxon>
        <taxon>Metazoa</taxon>
        <taxon>Echinodermata</taxon>
        <taxon>Eleutherozoa</taxon>
        <taxon>Asterozoa</taxon>
        <taxon>Asteroidea</taxon>
        <taxon>Valvatacea</taxon>
        <taxon>Valvatida</taxon>
        <taxon>Asterinidae</taxon>
        <taxon>Patiria</taxon>
    </lineage>
</organism>
<dbReference type="GO" id="GO:0005886">
    <property type="term" value="C:plasma membrane"/>
    <property type="evidence" value="ECO:0007669"/>
    <property type="project" value="UniProtKB-SubCell"/>
</dbReference>
<keyword evidence="2" id="KW-1003">Cell membrane</keyword>
<sequence>MDASSAPNVTRLHADGAFALDKSLWYNLSLIVLIVLGSVGNGLCFYAVVRYKFLRTVPNFHVTSLAVSDLFVCVLVLPLTVYNGLRTGEWNLGGFMCHLWPFFASVGSLSCKLTLCVISVDRYLSIAAPVKYLKYRKPRIALAVITATWLAVFVTSSPLISLTSRYRGSECFPTETIFDIRATLAVCLFVLPTCVLVVVNVGTARAIWKINRPRRIGPGRNPDAPGIGNVPAPNQRDVQASVLKMQQKRSETPGCSTHRSTPIRYPAGLEADDATMANIPGPSSSKEPQRVASSAAVAAVTVHVNRRQQRDTDPRPNQQPRIEDILAARRKTSFAVIAVVVGSYIVCWLPFFSIILYSKQHPEVYQTPVAPWPLVASRWLGFLNSTINPIIYASMKRDYKRAMKMMLRCRRA</sequence>
<dbReference type="PROSITE" id="PS50262">
    <property type="entry name" value="G_PROTEIN_RECEP_F1_2"/>
    <property type="match status" value="1"/>
</dbReference>
<keyword evidence="7" id="KW-0675">Receptor</keyword>
<evidence type="ECO:0000256" key="8">
    <source>
        <dbReference type="ARBA" id="ARBA00023224"/>
    </source>
</evidence>
<dbReference type="PANTHER" id="PTHR24248">
    <property type="entry name" value="ADRENERGIC RECEPTOR-RELATED G-PROTEIN COUPLED RECEPTOR"/>
    <property type="match status" value="1"/>
</dbReference>
<evidence type="ECO:0000313" key="11">
    <source>
        <dbReference type="EnsemblMetazoa" id="XP_038071182.1"/>
    </source>
</evidence>
<dbReference type="OrthoDB" id="9046662at2759"/>
<feature type="transmembrane region" description="Helical" evidence="9">
    <location>
        <begin position="334"/>
        <end position="356"/>
    </location>
</feature>
<evidence type="ECO:0000256" key="6">
    <source>
        <dbReference type="ARBA" id="ARBA00023136"/>
    </source>
</evidence>
<feature type="transmembrane region" description="Helical" evidence="9">
    <location>
        <begin position="60"/>
        <end position="79"/>
    </location>
</feature>
<evidence type="ECO:0000256" key="5">
    <source>
        <dbReference type="ARBA" id="ARBA00023040"/>
    </source>
</evidence>
<dbReference type="EnsemblMetazoa" id="XM_038215254.1">
    <property type="protein sequence ID" value="XP_038071182.1"/>
    <property type="gene ID" value="LOC119740053"/>
</dbReference>
<reference evidence="11" key="1">
    <citation type="submission" date="2022-11" db="UniProtKB">
        <authorList>
            <consortium name="EnsemblMetazoa"/>
        </authorList>
    </citation>
    <scope>IDENTIFICATION</scope>
</reference>
<dbReference type="SUPFAM" id="SSF81321">
    <property type="entry name" value="Family A G protein-coupled receptor-like"/>
    <property type="match status" value="1"/>
</dbReference>
<keyword evidence="6 9" id="KW-0472">Membrane</keyword>
<dbReference type="GeneID" id="119740053"/>
<dbReference type="Proteomes" id="UP000887568">
    <property type="component" value="Unplaced"/>
</dbReference>
<feature type="transmembrane region" description="Helical" evidence="9">
    <location>
        <begin position="99"/>
        <end position="120"/>
    </location>
</feature>
<accession>A0A914B6U5</accession>
<keyword evidence="4 9" id="KW-1133">Transmembrane helix</keyword>
<comment type="subcellular location">
    <subcellularLocation>
        <location evidence="1">Cell membrane</location>
        <topology evidence="1">Multi-pass membrane protein</topology>
    </subcellularLocation>
</comment>
<dbReference type="PRINTS" id="PR00237">
    <property type="entry name" value="GPCRRHODOPSN"/>
</dbReference>
<dbReference type="OMA" id="GSYIVCW"/>
<dbReference type="InterPro" id="IPR017452">
    <property type="entry name" value="GPCR_Rhodpsn_7TM"/>
</dbReference>
<evidence type="ECO:0000256" key="1">
    <source>
        <dbReference type="ARBA" id="ARBA00004651"/>
    </source>
</evidence>
<evidence type="ECO:0000256" key="2">
    <source>
        <dbReference type="ARBA" id="ARBA00022475"/>
    </source>
</evidence>
<feature type="transmembrane region" description="Helical" evidence="9">
    <location>
        <begin position="140"/>
        <end position="160"/>
    </location>
</feature>
<evidence type="ECO:0000256" key="3">
    <source>
        <dbReference type="ARBA" id="ARBA00022692"/>
    </source>
</evidence>
<dbReference type="AlphaFoldDB" id="A0A914B6U5"/>
<evidence type="ECO:0000256" key="9">
    <source>
        <dbReference type="SAM" id="Phobius"/>
    </source>
</evidence>
<dbReference type="RefSeq" id="XP_038071182.1">
    <property type="nucleotide sequence ID" value="XM_038215254.1"/>
</dbReference>
<feature type="transmembrane region" description="Helical" evidence="9">
    <location>
        <begin position="376"/>
        <end position="395"/>
    </location>
</feature>
<dbReference type="GO" id="GO:0004930">
    <property type="term" value="F:G protein-coupled receptor activity"/>
    <property type="evidence" value="ECO:0007669"/>
    <property type="project" value="UniProtKB-KW"/>
</dbReference>
<keyword evidence="12" id="KW-1185">Reference proteome</keyword>
<proteinExistence type="predicted"/>
<dbReference type="Pfam" id="PF00001">
    <property type="entry name" value="7tm_1"/>
    <property type="match status" value="1"/>
</dbReference>
<feature type="transmembrane region" description="Helical" evidence="9">
    <location>
        <begin position="24"/>
        <end position="48"/>
    </location>
</feature>
<dbReference type="InterPro" id="IPR000276">
    <property type="entry name" value="GPCR_Rhodpsn"/>
</dbReference>
<keyword evidence="5" id="KW-0297">G-protein coupled receptor</keyword>
<keyword evidence="3 9" id="KW-0812">Transmembrane</keyword>
<keyword evidence="8" id="KW-0807">Transducer</keyword>